<dbReference type="FunFam" id="3.90.180.10:FF:000010">
    <property type="entry name" value="Enoyl-[acyl-carrier-protein] reductase, mitochondrial"/>
    <property type="match status" value="1"/>
</dbReference>
<evidence type="ECO:0000256" key="7">
    <source>
        <dbReference type="ARBA" id="ARBA00023002"/>
    </source>
</evidence>
<keyword evidence="3" id="KW-0444">Lipid biosynthesis</keyword>
<dbReference type="PANTHER" id="PTHR43981:SF2">
    <property type="entry name" value="ENOYL-[ACYL-CARRIER-PROTEIN] REDUCTASE, MITOCHONDRIAL"/>
    <property type="match status" value="1"/>
</dbReference>
<evidence type="ECO:0000256" key="12">
    <source>
        <dbReference type="ARBA" id="ARBA00041058"/>
    </source>
</evidence>
<evidence type="ECO:0000313" key="16">
    <source>
        <dbReference type="EMBL" id="KAG7175521.1"/>
    </source>
</evidence>
<evidence type="ECO:0000256" key="5">
    <source>
        <dbReference type="ARBA" id="ARBA00022857"/>
    </source>
</evidence>
<keyword evidence="10" id="KW-0275">Fatty acid biosynthesis</keyword>
<evidence type="ECO:0000313" key="17">
    <source>
        <dbReference type="Proteomes" id="UP000747542"/>
    </source>
</evidence>
<dbReference type="InterPro" id="IPR013154">
    <property type="entry name" value="ADH-like_N"/>
</dbReference>
<comment type="subcellular location">
    <subcellularLocation>
        <location evidence="1">Mitochondrion</location>
    </subcellularLocation>
</comment>
<evidence type="ECO:0000256" key="10">
    <source>
        <dbReference type="ARBA" id="ARBA00023160"/>
    </source>
</evidence>
<keyword evidence="9" id="KW-0496">Mitochondrion</keyword>
<dbReference type="Proteomes" id="UP000747542">
    <property type="component" value="Unassembled WGS sequence"/>
</dbReference>
<evidence type="ECO:0000256" key="2">
    <source>
        <dbReference type="ARBA" id="ARBA00010371"/>
    </source>
</evidence>
<dbReference type="OrthoDB" id="7482721at2759"/>
<dbReference type="GO" id="GO:0141148">
    <property type="term" value="F:enoyl-[acyl-carrier-protein] reductase (NADPH) activity"/>
    <property type="evidence" value="ECO:0007669"/>
    <property type="project" value="UniProtKB-EC"/>
</dbReference>
<evidence type="ECO:0000256" key="13">
    <source>
        <dbReference type="ARBA" id="ARBA00042123"/>
    </source>
</evidence>
<dbReference type="EC" id="1.3.1.104" evidence="11"/>
<reference evidence="16" key="1">
    <citation type="journal article" date="2021" name="Sci. Adv.">
        <title>The American lobster genome reveals insights on longevity, neural, and immune adaptations.</title>
        <authorList>
            <person name="Polinski J.M."/>
            <person name="Zimin A.V."/>
            <person name="Clark K.F."/>
            <person name="Kohn A.B."/>
            <person name="Sadowski N."/>
            <person name="Timp W."/>
            <person name="Ptitsyn A."/>
            <person name="Khanna P."/>
            <person name="Romanova D.Y."/>
            <person name="Williams P."/>
            <person name="Greenwood S.J."/>
            <person name="Moroz L.L."/>
            <person name="Walt D.R."/>
            <person name="Bodnar A.G."/>
        </authorList>
    </citation>
    <scope>NUCLEOTIDE SEQUENCE</scope>
    <source>
        <strain evidence="16">GMGI-L3</strain>
    </source>
</reference>
<dbReference type="InterPro" id="IPR051034">
    <property type="entry name" value="Mito_Enoyl-ACP_Reductase"/>
</dbReference>
<gene>
    <name evidence="16" type="primary">Enor-L1</name>
    <name evidence="16" type="ORF">Hamer_G022058</name>
</gene>
<dbReference type="FunFam" id="3.40.50.720:FF:000112">
    <property type="entry name" value="Enoyl-[acyl-carrier-protein] reductase 1, mitochondrial"/>
    <property type="match status" value="1"/>
</dbReference>
<evidence type="ECO:0000256" key="14">
    <source>
        <dbReference type="ARBA" id="ARBA00048843"/>
    </source>
</evidence>
<comment type="caution">
    <text evidence="16">The sequence shown here is derived from an EMBL/GenBank/DDBJ whole genome shotgun (WGS) entry which is preliminary data.</text>
</comment>
<evidence type="ECO:0000256" key="4">
    <source>
        <dbReference type="ARBA" id="ARBA00022832"/>
    </source>
</evidence>
<dbReference type="GO" id="GO:0006633">
    <property type="term" value="P:fatty acid biosynthetic process"/>
    <property type="evidence" value="ECO:0007669"/>
    <property type="project" value="UniProtKB-KW"/>
</dbReference>
<dbReference type="CDD" id="cd08290">
    <property type="entry name" value="ETR"/>
    <property type="match status" value="1"/>
</dbReference>
<evidence type="ECO:0000259" key="15">
    <source>
        <dbReference type="SMART" id="SM00829"/>
    </source>
</evidence>
<dbReference type="AlphaFoldDB" id="A0A8J5N809"/>
<name>A0A8J5N809_HOMAM</name>
<feature type="domain" description="Enoyl reductase (ER)" evidence="15">
    <location>
        <begin position="43"/>
        <end position="364"/>
    </location>
</feature>
<dbReference type="SMART" id="SM00829">
    <property type="entry name" value="PKS_ER"/>
    <property type="match status" value="1"/>
</dbReference>
<dbReference type="Pfam" id="PF00107">
    <property type="entry name" value="ADH_zinc_N"/>
    <property type="match status" value="1"/>
</dbReference>
<keyword evidence="7" id="KW-0560">Oxidoreductase</keyword>
<evidence type="ECO:0000256" key="1">
    <source>
        <dbReference type="ARBA" id="ARBA00004173"/>
    </source>
</evidence>
<evidence type="ECO:0000256" key="8">
    <source>
        <dbReference type="ARBA" id="ARBA00023098"/>
    </source>
</evidence>
<dbReference type="InterPro" id="IPR013149">
    <property type="entry name" value="ADH-like_C"/>
</dbReference>
<keyword evidence="8" id="KW-0443">Lipid metabolism</keyword>
<keyword evidence="17" id="KW-1185">Reference proteome</keyword>
<evidence type="ECO:0000256" key="3">
    <source>
        <dbReference type="ARBA" id="ARBA00022516"/>
    </source>
</evidence>
<dbReference type="EMBL" id="JAHLQT010005701">
    <property type="protein sequence ID" value="KAG7175521.1"/>
    <property type="molecule type" value="Genomic_DNA"/>
</dbReference>
<dbReference type="GO" id="GO:0005739">
    <property type="term" value="C:mitochondrion"/>
    <property type="evidence" value="ECO:0007669"/>
    <property type="project" value="UniProtKB-SubCell"/>
</dbReference>
<dbReference type="Pfam" id="PF08240">
    <property type="entry name" value="ADH_N"/>
    <property type="match status" value="1"/>
</dbReference>
<organism evidence="16 17">
    <name type="scientific">Homarus americanus</name>
    <name type="common">American lobster</name>
    <dbReference type="NCBI Taxonomy" id="6706"/>
    <lineage>
        <taxon>Eukaryota</taxon>
        <taxon>Metazoa</taxon>
        <taxon>Ecdysozoa</taxon>
        <taxon>Arthropoda</taxon>
        <taxon>Crustacea</taxon>
        <taxon>Multicrustacea</taxon>
        <taxon>Malacostraca</taxon>
        <taxon>Eumalacostraca</taxon>
        <taxon>Eucarida</taxon>
        <taxon>Decapoda</taxon>
        <taxon>Pleocyemata</taxon>
        <taxon>Astacidea</taxon>
        <taxon>Nephropoidea</taxon>
        <taxon>Nephropidae</taxon>
        <taxon>Homarus</taxon>
    </lineage>
</organism>
<dbReference type="InterPro" id="IPR020843">
    <property type="entry name" value="ER"/>
</dbReference>
<keyword evidence="5" id="KW-0521">NADP</keyword>
<keyword evidence="6" id="KW-0809">Transit peptide</keyword>
<protein>
    <recommendedName>
        <fullName evidence="12">Enoyl-[acyl-carrier-protein] reductase, mitochondrial</fullName>
        <ecNumber evidence="11">1.3.1.104</ecNumber>
    </recommendedName>
    <alternativeName>
        <fullName evidence="13">2-enoyl thioester reductase</fullName>
    </alternativeName>
</protein>
<accession>A0A8J5N809</accession>
<evidence type="ECO:0000256" key="11">
    <source>
        <dbReference type="ARBA" id="ARBA00038963"/>
    </source>
</evidence>
<proteinExistence type="inferred from homology"/>
<sequence length="365" mass="39637">MAVRGHPALRLVLRQTLRGYGGDTQKIRQFSGVGTSLVYEEYGDPQKVVVQRETNIPGLKEDQVLVRMLAAPVNPADINTIQGVYAVKPQLPSVPGNEGVGEVLEVGKNVESELQPGDRVIPRVNALGTWQTHALAASSDVIKIPSGVDLVTAATIAVNPSTAYRMLKDFVPVKRGDTVIQNGANSAVGQAVIQIAAALGMKTVNVVRDRTSIRELKEHLTGLGATVVVTEAELRKSEEVKALPPPRLALNCVSGRSGTEILRQLTPQGVMVTYGGMSRQPVTAPVGALIFNDVTLRGFWMTRWNKEHFSHPERLHMLDELFQLAQGGQLRPPDHTLVPFSNFQEALKNAMPSEGMLGKKQILIF</sequence>
<evidence type="ECO:0000256" key="6">
    <source>
        <dbReference type="ARBA" id="ARBA00022946"/>
    </source>
</evidence>
<evidence type="ECO:0000256" key="9">
    <source>
        <dbReference type="ARBA" id="ARBA00023128"/>
    </source>
</evidence>
<dbReference type="PANTHER" id="PTHR43981">
    <property type="entry name" value="ENOYL-[ACYL-CARRIER-PROTEIN] REDUCTASE, MITOCHONDRIAL"/>
    <property type="match status" value="1"/>
</dbReference>
<comment type="catalytic activity">
    <reaction evidence="14">
        <text>a 2,3-saturated acyl-[ACP] + NADP(+) = a (2E)-enoyl-[ACP] + NADPH + H(+)</text>
        <dbReference type="Rhea" id="RHEA:22564"/>
        <dbReference type="Rhea" id="RHEA-COMP:9925"/>
        <dbReference type="Rhea" id="RHEA-COMP:9926"/>
        <dbReference type="ChEBI" id="CHEBI:15378"/>
        <dbReference type="ChEBI" id="CHEBI:57783"/>
        <dbReference type="ChEBI" id="CHEBI:58349"/>
        <dbReference type="ChEBI" id="CHEBI:78784"/>
        <dbReference type="ChEBI" id="CHEBI:78785"/>
        <dbReference type="EC" id="1.3.1.104"/>
    </reaction>
</comment>
<keyword evidence="4" id="KW-0276">Fatty acid metabolism</keyword>
<comment type="similarity">
    <text evidence="2">Belongs to the zinc-containing alcohol dehydrogenase family. Quinone oxidoreductase subfamily.</text>
</comment>